<protein>
    <recommendedName>
        <fullName evidence="6 7">6-phosphogluconolactonase</fullName>
        <shortName evidence="7">6PGL</shortName>
        <ecNumber evidence="5 7">3.1.1.31</ecNumber>
    </recommendedName>
</protein>
<dbReference type="SUPFAM" id="SSF100950">
    <property type="entry name" value="NagB/RpiA/CoA transferase-like"/>
    <property type="match status" value="1"/>
</dbReference>
<evidence type="ECO:0000256" key="4">
    <source>
        <dbReference type="ARBA" id="ARBA00010662"/>
    </source>
</evidence>
<evidence type="ECO:0000256" key="5">
    <source>
        <dbReference type="ARBA" id="ARBA00013198"/>
    </source>
</evidence>
<dbReference type="InterPro" id="IPR005900">
    <property type="entry name" value="6-phosphogluconolactonase_DevB"/>
</dbReference>
<evidence type="ECO:0000256" key="3">
    <source>
        <dbReference type="ARBA" id="ARBA00004961"/>
    </source>
</evidence>
<dbReference type="UniPathway" id="UPA00115">
    <property type="reaction ID" value="UER00409"/>
</dbReference>
<evidence type="ECO:0000259" key="8">
    <source>
        <dbReference type="Pfam" id="PF01182"/>
    </source>
</evidence>
<keyword evidence="10" id="KW-1185">Reference proteome</keyword>
<dbReference type="PANTHER" id="PTHR11054:SF0">
    <property type="entry name" value="6-PHOSPHOGLUCONOLACTONASE"/>
    <property type="match status" value="1"/>
</dbReference>
<dbReference type="KEGG" id="pprf:DPRO_2373"/>
<keyword evidence="7 9" id="KW-0378">Hydrolase</keyword>
<organism evidence="9 10">
    <name type="scientific">Pseudodesulfovibrio profundus</name>
    <dbReference type="NCBI Taxonomy" id="57320"/>
    <lineage>
        <taxon>Bacteria</taxon>
        <taxon>Pseudomonadati</taxon>
        <taxon>Thermodesulfobacteriota</taxon>
        <taxon>Desulfovibrionia</taxon>
        <taxon>Desulfovibrionales</taxon>
        <taxon>Desulfovibrionaceae</taxon>
    </lineage>
</organism>
<accession>A0A2C8FB67</accession>
<comment type="similarity">
    <text evidence="4 7">Belongs to the glucosamine/galactosamine-6-phosphate isomerase family. 6-phosphogluconolactonase subfamily.</text>
</comment>
<sequence>MANFMIFDTLDELSFNAAETFIELANEAVDRHGRFVVALSGGSTPRRMFELLAESKNMNRVPWDRTFIFWGDDRAVPPDHEWSNYRMTREALLSRVSIPDANVYRILGERGAEQAALVMQGDMVRVFGEAPLPQFDLVLQGMGSDGHTASLFPGTEALDATGWVVPVINPPANPAVDRVTMTFPLLNNARTALFLVAGKDKQAVMDEILNDPTADERYPAARINAQSTLWYLDKAAFKNAD</sequence>
<gene>
    <name evidence="7 9" type="primary">pgl</name>
    <name evidence="9" type="ORF">DPRO_2373</name>
</gene>
<name>A0A2C8FB67_9BACT</name>
<evidence type="ECO:0000256" key="1">
    <source>
        <dbReference type="ARBA" id="ARBA00000832"/>
    </source>
</evidence>
<dbReference type="AlphaFoldDB" id="A0A2C8FB67"/>
<evidence type="ECO:0000256" key="7">
    <source>
        <dbReference type="RuleBase" id="RU365095"/>
    </source>
</evidence>
<dbReference type="InterPro" id="IPR006148">
    <property type="entry name" value="Glc/Gal-6P_isomerase"/>
</dbReference>
<dbReference type="Proteomes" id="UP000219215">
    <property type="component" value="Chromosome DPRO"/>
</dbReference>
<dbReference type="GO" id="GO:0017057">
    <property type="term" value="F:6-phosphogluconolactonase activity"/>
    <property type="evidence" value="ECO:0007669"/>
    <property type="project" value="UniProtKB-UniRule"/>
</dbReference>
<dbReference type="EMBL" id="LT907975">
    <property type="protein sequence ID" value="SOB59279.1"/>
    <property type="molecule type" value="Genomic_DNA"/>
</dbReference>
<dbReference type="OrthoDB" id="9810967at2"/>
<dbReference type="GO" id="GO:0006098">
    <property type="term" value="P:pentose-phosphate shunt"/>
    <property type="evidence" value="ECO:0007669"/>
    <property type="project" value="UniProtKB-UniPathway"/>
</dbReference>
<comment type="function">
    <text evidence="2 7">Hydrolysis of 6-phosphogluconolactone to 6-phosphogluconate.</text>
</comment>
<dbReference type="InterPro" id="IPR039104">
    <property type="entry name" value="6PGL"/>
</dbReference>
<evidence type="ECO:0000256" key="2">
    <source>
        <dbReference type="ARBA" id="ARBA00002681"/>
    </source>
</evidence>
<dbReference type="EC" id="3.1.1.31" evidence="5 7"/>
<dbReference type="PANTHER" id="PTHR11054">
    <property type="entry name" value="6-PHOSPHOGLUCONOLACTONASE"/>
    <property type="match status" value="1"/>
</dbReference>
<dbReference type="InterPro" id="IPR037171">
    <property type="entry name" value="NagB/RpiA_transferase-like"/>
</dbReference>
<comment type="catalytic activity">
    <reaction evidence="1 7">
        <text>6-phospho-D-glucono-1,5-lactone + H2O = 6-phospho-D-gluconate + H(+)</text>
        <dbReference type="Rhea" id="RHEA:12556"/>
        <dbReference type="ChEBI" id="CHEBI:15377"/>
        <dbReference type="ChEBI" id="CHEBI:15378"/>
        <dbReference type="ChEBI" id="CHEBI:57955"/>
        <dbReference type="ChEBI" id="CHEBI:58759"/>
        <dbReference type="EC" id="3.1.1.31"/>
    </reaction>
</comment>
<evidence type="ECO:0000313" key="10">
    <source>
        <dbReference type="Proteomes" id="UP000219215"/>
    </source>
</evidence>
<dbReference type="NCBIfam" id="TIGR01198">
    <property type="entry name" value="pgl"/>
    <property type="match status" value="1"/>
</dbReference>
<dbReference type="Pfam" id="PF01182">
    <property type="entry name" value="Glucosamine_iso"/>
    <property type="match status" value="1"/>
</dbReference>
<evidence type="ECO:0000313" key="9">
    <source>
        <dbReference type="EMBL" id="SOB59279.1"/>
    </source>
</evidence>
<proteinExistence type="inferred from homology"/>
<dbReference type="CDD" id="cd01400">
    <property type="entry name" value="6PGL"/>
    <property type="match status" value="1"/>
</dbReference>
<feature type="domain" description="Glucosamine/galactosamine-6-phosphate isomerase" evidence="8">
    <location>
        <begin position="10"/>
        <end position="230"/>
    </location>
</feature>
<reference evidence="10" key="1">
    <citation type="submission" date="2017-09" db="EMBL/GenBank/DDBJ databases">
        <authorList>
            <person name="Regsiter A."/>
            <person name="William W."/>
        </authorList>
    </citation>
    <scope>NUCLEOTIDE SEQUENCE [LARGE SCALE GENOMIC DNA]</scope>
    <source>
        <strain evidence="10">500-1</strain>
    </source>
</reference>
<dbReference type="RefSeq" id="WP_097012173.1">
    <property type="nucleotide sequence ID" value="NZ_LT907975.1"/>
</dbReference>
<comment type="pathway">
    <text evidence="3 7">Carbohydrate degradation; pentose phosphate pathway; D-ribulose 5-phosphate from D-glucose 6-phosphate (oxidative stage): step 2/3.</text>
</comment>
<dbReference type="Gene3D" id="3.40.50.1360">
    <property type="match status" value="1"/>
</dbReference>
<dbReference type="GO" id="GO:0005975">
    <property type="term" value="P:carbohydrate metabolic process"/>
    <property type="evidence" value="ECO:0007669"/>
    <property type="project" value="UniProtKB-UniRule"/>
</dbReference>
<evidence type="ECO:0000256" key="6">
    <source>
        <dbReference type="ARBA" id="ARBA00020337"/>
    </source>
</evidence>